<reference evidence="8 9" key="1">
    <citation type="submission" date="2019-07" db="EMBL/GenBank/DDBJ databases">
        <title>Whole genome shotgun sequence of Deinococcus cellulosilyticus NBRC 106333.</title>
        <authorList>
            <person name="Hosoyama A."/>
            <person name="Uohara A."/>
            <person name="Ohji S."/>
            <person name="Ichikawa N."/>
        </authorList>
    </citation>
    <scope>NUCLEOTIDE SEQUENCE [LARGE SCALE GENOMIC DNA]</scope>
    <source>
        <strain evidence="8 9">NBRC 106333</strain>
    </source>
</reference>
<dbReference type="Gene3D" id="2.60.40.1760">
    <property type="entry name" value="glycosyl hydrolase (family 31)"/>
    <property type="match status" value="1"/>
</dbReference>
<dbReference type="InterPro" id="IPR013780">
    <property type="entry name" value="Glyco_hydro_b"/>
</dbReference>
<comment type="similarity">
    <text evidence="1 2">Belongs to the glycosyl hydrolase 31 family.</text>
</comment>
<accession>A0A511N8E0</accession>
<dbReference type="Pfam" id="PF21365">
    <property type="entry name" value="Glyco_hydro_31_3rd"/>
    <property type="match status" value="1"/>
</dbReference>
<dbReference type="InterPro" id="IPR048395">
    <property type="entry name" value="Glyco_hydro_31_C"/>
</dbReference>
<feature type="region of interest" description="Disordered" evidence="3">
    <location>
        <begin position="1"/>
        <end position="21"/>
    </location>
</feature>
<dbReference type="Gene3D" id="2.60.40.1180">
    <property type="entry name" value="Golgi alpha-mannosidase II"/>
    <property type="match status" value="2"/>
</dbReference>
<evidence type="ECO:0000259" key="5">
    <source>
        <dbReference type="Pfam" id="PF13802"/>
    </source>
</evidence>
<dbReference type="GO" id="GO:0005975">
    <property type="term" value="P:carbohydrate metabolic process"/>
    <property type="evidence" value="ECO:0007669"/>
    <property type="project" value="InterPro"/>
</dbReference>
<name>A0A511N8E0_DEIC1</name>
<organism evidence="8 9">
    <name type="scientific">Deinococcus cellulosilyticus (strain DSM 18568 / NBRC 106333 / KACC 11606 / 5516J-15)</name>
    <dbReference type="NCBI Taxonomy" id="1223518"/>
    <lineage>
        <taxon>Bacteria</taxon>
        <taxon>Thermotogati</taxon>
        <taxon>Deinococcota</taxon>
        <taxon>Deinococci</taxon>
        <taxon>Deinococcales</taxon>
        <taxon>Deinococcaceae</taxon>
        <taxon>Deinococcus</taxon>
    </lineage>
</organism>
<evidence type="ECO:0000259" key="7">
    <source>
        <dbReference type="Pfam" id="PF21365"/>
    </source>
</evidence>
<evidence type="ECO:0000313" key="8">
    <source>
        <dbReference type="EMBL" id="GEM48787.1"/>
    </source>
</evidence>
<dbReference type="CDD" id="cd14752">
    <property type="entry name" value="GH31_N"/>
    <property type="match status" value="1"/>
</dbReference>
<dbReference type="SUPFAM" id="SSF51445">
    <property type="entry name" value="(Trans)glycosidases"/>
    <property type="match status" value="1"/>
</dbReference>
<dbReference type="AlphaFoldDB" id="A0A511N8E0"/>
<dbReference type="PANTHER" id="PTHR22762:SF120">
    <property type="entry name" value="HETEROGLYCAN GLUCOSIDASE 1"/>
    <property type="match status" value="1"/>
</dbReference>
<dbReference type="InterPro" id="IPR017853">
    <property type="entry name" value="GH"/>
</dbReference>
<feature type="compositionally biased region" description="Polar residues" evidence="3">
    <location>
        <begin position="7"/>
        <end position="21"/>
    </location>
</feature>
<dbReference type="InterPro" id="IPR025887">
    <property type="entry name" value="Glyco_hydro_31_N_dom"/>
</dbReference>
<gene>
    <name evidence="8" type="primary">agl</name>
    <name evidence="8" type="ORF">DC3_44220</name>
</gene>
<sequence length="956" mass="106174">MEHPMTQLLNRQMEQVTQSSQDAQDNSYPFVTVDQFTPNLGQWQQLGAVSTYQQKGNTVQLVMAHGPGPVLYFYSPTLFRVRFNSAADYSTDNSYAVVNTDFGFDPSSLNIQDNGSQIVIQTGVIEVVVQKSTYALAVYRQGQLIHQDTSSYNLVYTGECVANFKVYPANAQYFGFGEKAGNQLAKNEFTMTFFNFDNFTYATSPLPEGEQQGPLNPSEALYNSVPLLIEVNPNPTGAFQGNPYAYGIFFDNVSQSYINIGASDYSSMYGKYYFGALFGDLNYYFMAGSVAADIVQQYTQLTGRAPMPPKYVFGYHQGCYGYYDQYHVMAVANAYRAAQIPCDGIHIDVDFQNNYRTFTHSNLKFPDAQAMFSYLSLIGFKCSTNITALVDANPYDENGNTGPGSDPYPALESGLAEGTFITNSRAGQPATSDLFVGNENYGVNTGINPYPAQPDTGSDVLGSYGYYPDFGRPEVQEWWGEQYQNLFDIGLQMVWQDMTDPALSPGVDNPATYKTFPGDLMVTSFGEQIPSAKVHNAYALLLSQATFEGLAKIRPEMRNFIIARGGYAGIQRYAGLWTGDSASSWEFLQINVPEVLNMGLSGIPIAGCDIGGFANGPASEGDFYVTDGRAYGQITNYELYTRWMTLGAFLPWYRNHYDGYSKGFQEPYNYGEPVPSNCRKYIEMRYHLMQLFYDAMYECTQTGMPIARAMLLTDPQDPNVYSHLNDQFFLGQDLLIAPILFQAETANPPISPTRPIYLPAGWDWYPYQNNENPLPAPAAGGQTIQYYAPLEQVMNILPIYVRAGAILPSRQVEQWVGQLDINPLTLSIYPGPDRTYNLYLDDGLTTGYQTEQAYRLTESSTQSSGNQKTVNVVRTHDNYTPNEPYFFVALLSTGHPQSVTVNGQALSNLTTGNNDQAGADALAASKVNAYYFNSSLQSTFIKVYDSSANLQVVATF</sequence>
<dbReference type="EMBL" id="BJXB01000024">
    <property type="protein sequence ID" value="GEM48787.1"/>
    <property type="molecule type" value="Genomic_DNA"/>
</dbReference>
<dbReference type="Proteomes" id="UP000321306">
    <property type="component" value="Unassembled WGS sequence"/>
</dbReference>
<dbReference type="Gene3D" id="3.20.20.80">
    <property type="entry name" value="Glycosidases"/>
    <property type="match status" value="1"/>
</dbReference>
<keyword evidence="9" id="KW-1185">Reference proteome</keyword>
<dbReference type="GO" id="GO:0004553">
    <property type="term" value="F:hydrolase activity, hydrolyzing O-glycosyl compounds"/>
    <property type="evidence" value="ECO:0007669"/>
    <property type="project" value="InterPro"/>
</dbReference>
<dbReference type="Pfam" id="PF01055">
    <property type="entry name" value="Glyco_hydro_31_2nd"/>
    <property type="match status" value="1"/>
</dbReference>
<dbReference type="SUPFAM" id="SSF51011">
    <property type="entry name" value="Glycosyl hydrolase domain"/>
    <property type="match status" value="1"/>
</dbReference>
<dbReference type="InterPro" id="IPR000322">
    <property type="entry name" value="Glyco_hydro_31_TIM"/>
</dbReference>
<dbReference type="SUPFAM" id="SSF74650">
    <property type="entry name" value="Galactose mutarotase-like"/>
    <property type="match status" value="1"/>
</dbReference>
<evidence type="ECO:0000256" key="3">
    <source>
        <dbReference type="SAM" id="MobiDB-lite"/>
    </source>
</evidence>
<protein>
    <submittedName>
        <fullName evidence="8">Alpha-glucosidase</fullName>
    </submittedName>
</protein>
<evidence type="ECO:0000259" key="6">
    <source>
        <dbReference type="Pfam" id="PF17137"/>
    </source>
</evidence>
<dbReference type="GO" id="GO:0030246">
    <property type="term" value="F:carbohydrate binding"/>
    <property type="evidence" value="ECO:0007669"/>
    <property type="project" value="InterPro"/>
</dbReference>
<dbReference type="Pfam" id="PF13802">
    <property type="entry name" value="Gal_mutarotas_2"/>
    <property type="match status" value="1"/>
</dbReference>
<feature type="domain" description="Glycoside hydrolase family 31 TIM barrel" evidence="4">
    <location>
        <begin position="306"/>
        <end position="694"/>
    </location>
</feature>
<evidence type="ECO:0000256" key="2">
    <source>
        <dbReference type="RuleBase" id="RU361185"/>
    </source>
</evidence>
<comment type="caution">
    <text evidence="8">The sequence shown here is derived from an EMBL/GenBank/DDBJ whole genome shotgun (WGS) entry which is preliminary data.</text>
</comment>
<dbReference type="PANTHER" id="PTHR22762">
    <property type="entry name" value="ALPHA-GLUCOSIDASE"/>
    <property type="match status" value="1"/>
</dbReference>
<dbReference type="InterPro" id="IPR011013">
    <property type="entry name" value="Gal_mutarotase_sf_dom"/>
</dbReference>
<keyword evidence="2" id="KW-0378">Hydrolase</keyword>
<proteinExistence type="inferred from homology"/>
<evidence type="ECO:0000256" key="1">
    <source>
        <dbReference type="ARBA" id="ARBA00007806"/>
    </source>
</evidence>
<feature type="domain" description="DUF5110" evidence="6">
    <location>
        <begin position="823"/>
        <end position="889"/>
    </location>
</feature>
<dbReference type="InterPro" id="IPR033403">
    <property type="entry name" value="DUF5110"/>
</dbReference>
<dbReference type="Pfam" id="PF17137">
    <property type="entry name" value="DUF5110"/>
    <property type="match status" value="1"/>
</dbReference>
<evidence type="ECO:0000313" key="9">
    <source>
        <dbReference type="Proteomes" id="UP000321306"/>
    </source>
</evidence>
<feature type="domain" description="Glycosyl hydrolase family 31 C-terminal" evidence="7">
    <location>
        <begin position="703"/>
        <end position="807"/>
    </location>
</feature>
<keyword evidence="2" id="KW-0326">Glycosidase</keyword>
<feature type="domain" description="Glycoside hydrolase family 31 N-terminal" evidence="5">
    <location>
        <begin position="71"/>
        <end position="258"/>
    </location>
</feature>
<evidence type="ECO:0000259" key="4">
    <source>
        <dbReference type="Pfam" id="PF01055"/>
    </source>
</evidence>